<name>B5BSX4_BOMMO</name>
<dbReference type="InterPro" id="IPR033116">
    <property type="entry name" value="TRYPSIN_SER"/>
</dbReference>
<gene>
    <name evidence="11" type="primary">HP1</name>
</gene>
<evidence type="ECO:0000256" key="8">
    <source>
        <dbReference type="RuleBase" id="RU363034"/>
    </source>
</evidence>
<evidence type="ECO:0000256" key="3">
    <source>
        <dbReference type="ARBA" id="ARBA00022729"/>
    </source>
</evidence>
<comment type="similarity">
    <text evidence="5">Belongs to the peptidase S1 family. CLIP subfamily.</text>
</comment>
<dbReference type="InterPro" id="IPR001254">
    <property type="entry name" value="Trypsin_dom"/>
</dbReference>
<keyword evidence="3 9" id="KW-0732">Signal</keyword>
<dbReference type="SMART" id="SM00020">
    <property type="entry name" value="Tryp_SPc"/>
    <property type="match status" value="1"/>
</dbReference>
<evidence type="ECO:0000256" key="1">
    <source>
        <dbReference type="ARBA" id="ARBA00004613"/>
    </source>
</evidence>
<sequence length="389" mass="43589">MVRVLLLLLTVAFVKADGDFSELTDPAWRDVIENGGLHIGSGRTKRFIQLNTNQANIPYQSCTLPNGKAGRCRQLRHCIQEDFKKDYLVFMDYVCVIERSSIGVCCPENEVKEGIEALAGDLPATAPKNEDDEILLKINRAENRGCGLSTRAQGRITGSRPANPREWPWMASITPYGFEQYCGGVLITDRHVLTAAHCTRRWDADELYVRLGEYDLQRTNDSRSYNFKVVEKIQHPNFELSSYHNDIAILKLHRPAVFNTYVWPICLPPADLDLTNEIATVIGWGTQWYGGPHSNVLMEVSVPVWDHQKCVDAFVDSVFTETVCAGGLEGGKDACQGDSGGPLMYQMSSGRWAVVGVVSWGLRCGEPNHPGLYARVDKYLDWILLNSRF</sequence>
<dbReference type="FunFam" id="2.40.10.10:FF:000038">
    <property type="entry name" value="Serine protease"/>
    <property type="match status" value="1"/>
</dbReference>
<dbReference type="GO" id="GO:0006508">
    <property type="term" value="P:proteolysis"/>
    <property type="evidence" value="ECO:0007669"/>
    <property type="project" value="UniProtKB-KW"/>
</dbReference>
<keyword evidence="8" id="KW-0720">Serine protease</keyword>
<evidence type="ECO:0000256" key="2">
    <source>
        <dbReference type="ARBA" id="ARBA00022525"/>
    </source>
</evidence>
<dbReference type="GO" id="GO:0005576">
    <property type="term" value="C:extracellular region"/>
    <property type="evidence" value="ECO:0007669"/>
    <property type="project" value="UniProtKB-SubCell"/>
</dbReference>
<dbReference type="PANTHER" id="PTHR24252">
    <property type="entry name" value="ACROSIN-RELATED"/>
    <property type="match status" value="1"/>
</dbReference>
<dbReference type="InterPro" id="IPR001314">
    <property type="entry name" value="Peptidase_S1A"/>
</dbReference>
<organism evidence="11">
    <name type="scientific">Bombyx mori</name>
    <name type="common">Silk moth</name>
    <dbReference type="NCBI Taxonomy" id="7091"/>
    <lineage>
        <taxon>Eukaryota</taxon>
        <taxon>Metazoa</taxon>
        <taxon>Ecdysozoa</taxon>
        <taxon>Arthropoda</taxon>
        <taxon>Hexapoda</taxon>
        <taxon>Insecta</taxon>
        <taxon>Pterygota</taxon>
        <taxon>Neoptera</taxon>
        <taxon>Endopterygota</taxon>
        <taxon>Lepidoptera</taxon>
        <taxon>Glossata</taxon>
        <taxon>Ditrysia</taxon>
        <taxon>Bombycoidea</taxon>
        <taxon>Bombycidae</taxon>
        <taxon>Bombycinae</taxon>
        <taxon>Bombyx</taxon>
    </lineage>
</organism>
<proteinExistence type="evidence at transcript level"/>
<protein>
    <recommendedName>
        <fullName evidence="6">Phenoloxidase-activating factor 2</fullName>
    </recommendedName>
    <alternativeName>
        <fullName evidence="7">Prophenoloxidase-activating factor II</fullName>
    </alternativeName>
</protein>
<dbReference type="PROSITE" id="PS00134">
    <property type="entry name" value="TRYPSIN_HIS"/>
    <property type="match status" value="1"/>
</dbReference>
<keyword evidence="8 11" id="KW-0645">Protease</keyword>
<evidence type="ECO:0000256" key="9">
    <source>
        <dbReference type="SAM" id="SignalP"/>
    </source>
</evidence>
<dbReference type="GO" id="GO:0004252">
    <property type="term" value="F:serine-type endopeptidase activity"/>
    <property type="evidence" value="ECO:0007669"/>
    <property type="project" value="InterPro"/>
</dbReference>
<evidence type="ECO:0000256" key="4">
    <source>
        <dbReference type="ARBA" id="ARBA00023157"/>
    </source>
</evidence>
<dbReference type="PANTHER" id="PTHR24252:SF7">
    <property type="entry name" value="HYALIN"/>
    <property type="match status" value="1"/>
</dbReference>
<dbReference type="SMART" id="SM00680">
    <property type="entry name" value="CLIP"/>
    <property type="match status" value="1"/>
</dbReference>
<evidence type="ECO:0000313" key="11">
    <source>
        <dbReference type="EMBL" id="BAG70409.1"/>
    </source>
</evidence>
<evidence type="ECO:0000256" key="6">
    <source>
        <dbReference type="ARBA" id="ARBA00068096"/>
    </source>
</evidence>
<evidence type="ECO:0000256" key="5">
    <source>
        <dbReference type="ARBA" id="ARBA00024195"/>
    </source>
</evidence>
<dbReference type="PROSITE" id="PS50240">
    <property type="entry name" value="TRYPSIN_DOM"/>
    <property type="match status" value="1"/>
</dbReference>
<dbReference type="Pfam" id="PF00089">
    <property type="entry name" value="Trypsin"/>
    <property type="match status" value="1"/>
</dbReference>
<keyword evidence="4" id="KW-1015">Disulfide bond</keyword>
<dbReference type="PROSITE" id="PS00135">
    <property type="entry name" value="TRYPSIN_SER"/>
    <property type="match status" value="1"/>
</dbReference>
<dbReference type="CDD" id="cd00190">
    <property type="entry name" value="Tryp_SPc"/>
    <property type="match status" value="1"/>
</dbReference>
<dbReference type="InterPro" id="IPR009003">
    <property type="entry name" value="Peptidase_S1_PA"/>
</dbReference>
<dbReference type="InterPro" id="IPR018114">
    <property type="entry name" value="TRYPSIN_HIS"/>
</dbReference>
<dbReference type="InterPro" id="IPR043504">
    <property type="entry name" value="Peptidase_S1_PA_chymotrypsin"/>
</dbReference>
<reference evidence="11" key="1">
    <citation type="journal article" date="2009" name="Dev. Comp. Immunol.">
        <title>Purification and characterization of silkworm hemocytes by flow cytometry.</title>
        <authorList>
            <person name="Nakahara Y."/>
            <person name="Shimura S."/>
            <person name="Ueno C."/>
            <person name="Kanamori Y."/>
            <person name="Mita K."/>
            <person name="Kiuchi M."/>
            <person name="Kamimura M."/>
        </authorList>
    </citation>
    <scope>NUCLEOTIDE SEQUENCE</scope>
    <source>
        <strain evidence="11">Habataki</strain>
        <tissue evidence="11">Corpora allata</tissue>
    </source>
</reference>
<keyword evidence="8" id="KW-0378">Hydrolase</keyword>
<comment type="subcellular location">
    <subcellularLocation>
        <location evidence="1">Secreted</location>
    </subcellularLocation>
</comment>
<feature type="signal peptide" evidence="9">
    <location>
        <begin position="1"/>
        <end position="16"/>
    </location>
</feature>
<dbReference type="PRINTS" id="PR00722">
    <property type="entry name" value="CHYMOTRYPSIN"/>
</dbReference>
<dbReference type="AlphaFoldDB" id="B5BSX4"/>
<feature type="chain" id="PRO_5002830373" description="Phenoloxidase-activating factor 2" evidence="9">
    <location>
        <begin position="17"/>
        <end position="389"/>
    </location>
</feature>
<dbReference type="SUPFAM" id="SSF50494">
    <property type="entry name" value="Trypsin-like serine proteases"/>
    <property type="match status" value="1"/>
</dbReference>
<keyword evidence="2" id="KW-0964">Secreted</keyword>
<dbReference type="EMBL" id="AB436162">
    <property type="protein sequence ID" value="BAG70409.1"/>
    <property type="molecule type" value="mRNA"/>
</dbReference>
<dbReference type="MEROPS" id="S01.413"/>
<dbReference type="Gene3D" id="2.40.10.10">
    <property type="entry name" value="Trypsin-like serine proteases"/>
    <property type="match status" value="1"/>
</dbReference>
<evidence type="ECO:0000256" key="7">
    <source>
        <dbReference type="ARBA" id="ARBA00076468"/>
    </source>
</evidence>
<dbReference type="InterPro" id="IPR022700">
    <property type="entry name" value="CLIP"/>
</dbReference>
<dbReference type="HOGENOM" id="CLU_006842_0_3_1"/>
<feature type="domain" description="Peptidase S1" evidence="10">
    <location>
        <begin position="156"/>
        <end position="388"/>
    </location>
</feature>
<accession>B5BSX4</accession>
<evidence type="ECO:0000259" key="10">
    <source>
        <dbReference type="PROSITE" id="PS50240"/>
    </source>
</evidence>